<feature type="compositionally biased region" description="Low complexity" evidence="1">
    <location>
        <begin position="47"/>
        <end position="61"/>
    </location>
</feature>
<gene>
    <name evidence="2" type="ORF">ACJIZ3_005182</name>
</gene>
<feature type="compositionally biased region" description="Basic and acidic residues" evidence="1">
    <location>
        <begin position="619"/>
        <end position="635"/>
    </location>
</feature>
<feature type="compositionally biased region" description="Polar residues" evidence="1">
    <location>
        <begin position="140"/>
        <end position="149"/>
    </location>
</feature>
<keyword evidence="3" id="KW-1185">Reference proteome</keyword>
<feature type="compositionally biased region" description="Polar residues" evidence="1">
    <location>
        <begin position="161"/>
        <end position="171"/>
    </location>
</feature>
<feature type="region of interest" description="Disordered" evidence="1">
    <location>
        <begin position="671"/>
        <end position="957"/>
    </location>
</feature>
<comment type="caution">
    <text evidence="2">The sequence shown here is derived from an EMBL/GenBank/DDBJ whole genome shotgun (WGS) entry which is preliminary data.</text>
</comment>
<feature type="compositionally biased region" description="Basic and acidic residues" evidence="1">
    <location>
        <begin position="476"/>
        <end position="513"/>
    </location>
</feature>
<feature type="compositionally biased region" description="Basic residues" evidence="1">
    <location>
        <begin position="939"/>
        <end position="957"/>
    </location>
</feature>
<feature type="region of interest" description="Disordered" evidence="1">
    <location>
        <begin position="580"/>
        <end position="652"/>
    </location>
</feature>
<proteinExistence type="predicted"/>
<evidence type="ECO:0000256" key="1">
    <source>
        <dbReference type="SAM" id="MobiDB-lite"/>
    </source>
</evidence>
<dbReference type="EMBL" id="JBJXBP010000007">
    <property type="protein sequence ID" value="KAL3819277.1"/>
    <property type="molecule type" value="Genomic_DNA"/>
</dbReference>
<dbReference type="Pfam" id="PF15996">
    <property type="entry name" value="PNISR"/>
    <property type="match status" value="1"/>
</dbReference>
<feature type="region of interest" description="Disordered" evidence="1">
    <location>
        <begin position="1"/>
        <end position="107"/>
    </location>
</feature>
<evidence type="ECO:0000313" key="3">
    <source>
        <dbReference type="Proteomes" id="UP001634393"/>
    </source>
</evidence>
<reference evidence="2 3" key="1">
    <citation type="submission" date="2024-12" db="EMBL/GenBank/DDBJ databases">
        <title>The unique morphological basis and parallel evolutionary history of personate flowers in Penstemon.</title>
        <authorList>
            <person name="Depatie T.H."/>
            <person name="Wessinger C.A."/>
        </authorList>
    </citation>
    <scope>NUCLEOTIDE SEQUENCE [LARGE SCALE GENOMIC DNA]</scope>
    <source>
        <strain evidence="2">WTNN_2</strain>
        <tissue evidence="2">Leaf</tissue>
    </source>
</reference>
<feature type="compositionally biased region" description="Basic residues" evidence="1">
    <location>
        <begin position="894"/>
        <end position="930"/>
    </location>
</feature>
<name>A0ABD3S4C6_9LAMI</name>
<feature type="region of interest" description="Disordered" evidence="1">
    <location>
        <begin position="130"/>
        <end position="198"/>
    </location>
</feature>
<dbReference type="Proteomes" id="UP001634393">
    <property type="component" value="Unassembled WGS sequence"/>
</dbReference>
<feature type="compositionally biased region" description="Low complexity" evidence="1">
    <location>
        <begin position="130"/>
        <end position="139"/>
    </location>
</feature>
<dbReference type="AlphaFoldDB" id="A0ABD3S4C6"/>
<dbReference type="InterPro" id="IPR031937">
    <property type="entry name" value="PNISR"/>
</dbReference>
<organism evidence="2 3">
    <name type="scientific">Penstemon smallii</name>
    <dbReference type="NCBI Taxonomy" id="265156"/>
    <lineage>
        <taxon>Eukaryota</taxon>
        <taxon>Viridiplantae</taxon>
        <taxon>Streptophyta</taxon>
        <taxon>Embryophyta</taxon>
        <taxon>Tracheophyta</taxon>
        <taxon>Spermatophyta</taxon>
        <taxon>Magnoliopsida</taxon>
        <taxon>eudicotyledons</taxon>
        <taxon>Gunneridae</taxon>
        <taxon>Pentapetalae</taxon>
        <taxon>asterids</taxon>
        <taxon>lamiids</taxon>
        <taxon>Lamiales</taxon>
        <taxon>Plantaginaceae</taxon>
        <taxon>Cheloneae</taxon>
        <taxon>Penstemon</taxon>
    </lineage>
</organism>
<feature type="compositionally biased region" description="Basic and acidic residues" evidence="1">
    <location>
        <begin position="789"/>
        <end position="859"/>
    </location>
</feature>
<feature type="compositionally biased region" description="Basic and acidic residues" evidence="1">
    <location>
        <begin position="730"/>
        <end position="776"/>
    </location>
</feature>
<protein>
    <submittedName>
        <fullName evidence="2">Uncharacterized protein</fullName>
    </submittedName>
</protein>
<evidence type="ECO:0000313" key="2">
    <source>
        <dbReference type="EMBL" id="KAL3819277.1"/>
    </source>
</evidence>
<feature type="region of interest" description="Disordered" evidence="1">
    <location>
        <begin position="474"/>
        <end position="524"/>
    </location>
</feature>
<sequence length="957" mass="106457">MDYQQTHSYMRLPPPPPPPPPPAPPAAADPYQRPPPPPLPPPQWTYPTTQHFQFQPQSQQSPSPPINQYPAHHPPPYPPHPHYPPSHQIPPRPPHVPQHYSQDWGSGSWNHHQSWEYPMNSNGEDWAAKAKAWAAAKSATDNQHTQSQFIPVDRPEDQNHRNQYSQSTDPQYNDVHIPLAPSSSYQQYPVGMGSHSSGLGQLQDSHYISSRQFSYAADMHVPYAARDGSWAGDSTAPFPQQEKSSITPLVHQQEVPSSYSSVAGNESIDRYEKFNSSSSLPVASTPQHHVQPLPAAGGRYGWMEEPHHLLGSRQAETVNDPSDRPLNFAPHFNRHLDPHVQPNYTYSSVRDVDPVAISSNYTWGGPSSAPGAVYPPLPPKISSGPQVDHTIAMPSPTSGHSTSTFHNGPGFPPTHSMIGAAFGVGTGVTPNSTAFSVDPYGVPSVSERPKKASVPNWLREEIIKNKAVITSSALELPKEHSQSLEEDSYDKSPGKGDQADSRSIESSRSRSTEDENEDEDEVEAARTAAINQEIKRVLTEVLLKVTDELFDEIATKVLKEDNVSVEDKTSAKVLIQTQAKEVDDVSEKSTSGSPGNILGLANYASDGEDAEVQSSNKLNSKENSTDLRSSKDLENHAVTQNGGSREVTELNADGTASKIQVLANAELNDNREARELVSSDNRLSSKRPPLITEDKLHHGSDRSKSNKSVIEKVADRNERPGGSLDSIRSTNDDTQSRHRSDRNDGHENRKSLVGKDYKDSESAKKRVDNKGVEESRRHGKAESTYNHNGSKDKGKEKGRSGEKAKDSESRNRLSSSDGKEETSKRGREKRKDGKEDGEEKRQDNTGNEKKERSRRSDSSRRKRRRSPSASSRGRETKDNHAHDYSDESSDDSRRKSRQSKRHKSPSPIRTRKRQTSRSPHSKHRSKRRHSPYSSLETSRKKRTLSRSRSRSPVHRRR</sequence>
<accession>A0ABD3S4C6</accession>
<feature type="compositionally biased region" description="Basic and acidic residues" evidence="1">
    <location>
        <begin position="692"/>
        <end position="719"/>
    </location>
</feature>
<feature type="compositionally biased region" description="Basic and acidic residues" evidence="1">
    <location>
        <begin position="872"/>
        <end position="893"/>
    </location>
</feature>
<feature type="compositionally biased region" description="Pro residues" evidence="1">
    <location>
        <begin position="62"/>
        <end position="96"/>
    </location>
</feature>
<feature type="compositionally biased region" description="Pro residues" evidence="1">
    <location>
        <begin position="12"/>
        <end position="44"/>
    </location>
</feature>